<dbReference type="Gene3D" id="3.10.129.110">
    <property type="entry name" value="Polyketide synthase dehydratase"/>
    <property type="match status" value="1"/>
</dbReference>
<dbReference type="InterPro" id="IPR036291">
    <property type="entry name" value="NAD(P)-bd_dom_sf"/>
</dbReference>
<dbReference type="InterPro" id="IPR049551">
    <property type="entry name" value="PKS_DH_C"/>
</dbReference>
<sequence>RISLAGEGAVYESRITPATHGWLYDHRVGDLAVMPGAGIIELIRVAGEEYLGQPNISVLALVLQSPLILAEAGQNIQVMIRNNDEQHEITVWSRTTRNAEWTMNATAEVINDSLVTPPRLDLTTIKARCSTQKDIDEIYQKFAVSGLPYGPVFRGLQIIWSNENEVFASLKMLEEPDDLTRFGIHPVLLDLAFQAYLSIDDSDVLQLPFSIERIVVYRRNYSEALAYVKVSRFGNDHQSIEADVMLTDRSGNAIASVHGMCIRQATPPDSQTDTGSVKKIYTLRWKEAGEVECGIWQGAVVAMAGLSSHNNDGLSAGLVNCGCSRVSLVDFEKITDDPPDILLLSWDTDEYDGRGSNYKDVLLTAVDIIKQLVASGITSKVVWLTRKAVRVIADDQVNPVATALLSVARAFSKEFSVIPLSVIDVDDISGNNLALITEILCHHSEAEVALREGSRFIPRLNVLQQDVQQAVGASRGIILITGGLGAIGLNIAHWLAELGVTRIVLVSRNTILTKEKQSKIADIERNGASVSLISADVADLASLTQVMEQIQQEGRISGIIHAAGSRNAQLLHEVTSSSFSEVMAAKVDGAIYLDLLSRNLNLDFFILFSSVASTLSPEGQAMYAAANAFLDGLVDYRQSLGLTACSYAWGPWGEEGMVSGLDATQAARLKNHGIEVLTTADASQLFRAAVTCTEGNLILADLNIRAVKNYFREDIPAFWCDLIPAGTAAEKLAKAGVLAPVLEVDRYNQILTLICAESARILSLAKTSDIDKNQSLRDKGLDSLMGLELRKALGKKVGITLPATLALDHPTPCAMADFILNQLASEEHKSSSVAETVMTFTSESTGKQMLHKDVVLVPLSLGQERLWFMDKLGENKSLYNMHYGIRISSKLDIQRLHD</sequence>
<dbReference type="InterPro" id="IPR049900">
    <property type="entry name" value="PKS_mFAS_DH"/>
</dbReference>
<evidence type="ECO:0000256" key="1">
    <source>
        <dbReference type="ARBA" id="ARBA00006484"/>
    </source>
</evidence>
<feature type="active site" description="Proton donor; for dehydratase activity" evidence="4">
    <location>
        <position position="190"/>
    </location>
</feature>
<dbReference type="SMART" id="SM00826">
    <property type="entry name" value="PKS_DH"/>
    <property type="match status" value="1"/>
</dbReference>
<comment type="similarity">
    <text evidence="1">Belongs to the short-chain dehydrogenases/reductases (SDR) family.</text>
</comment>
<dbReference type="InterPro" id="IPR013968">
    <property type="entry name" value="PKS_KR"/>
</dbReference>
<feature type="non-terminal residue" evidence="7">
    <location>
        <position position="1"/>
    </location>
</feature>
<protein>
    <submittedName>
        <fullName evidence="7">SDR family NAD(P)-dependent oxidoreductase</fullName>
    </submittedName>
</protein>
<dbReference type="Pfam" id="PF21089">
    <property type="entry name" value="PKS_DH_N"/>
    <property type="match status" value="1"/>
</dbReference>
<name>A0A5Y1YG61_SALDZ</name>
<feature type="active site" description="Proton acceptor; for dehydratase activity" evidence="4">
    <location>
        <position position="26"/>
    </location>
</feature>
<dbReference type="InterPro" id="IPR057326">
    <property type="entry name" value="KR_dom"/>
</dbReference>
<dbReference type="PROSITE" id="PS50075">
    <property type="entry name" value="CARRIER"/>
    <property type="match status" value="1"/>
</dbReference>
<dbReference type="SMART" id="SM00822">
    <property type="entry name" value="PKS_KR"/>
    <property type="match status" value="1"/>
</dbReference>
<dbReference type="AlphaFoldDB" id="A0A5Y1YG61"/>
<dbReference type="GO" id="GO:0031177">
    <property type="term" value="F:phosphopantetheine binding"/>
    <property type="evidence" value="ECO:0007669"/>
    <property type="project" value="InterPro"/>
</dbReference>
<dbReference type="SMART" id="SM01294">
    <property type="entry name" value="PKS_PP_betabranch"/>
    <property type="match status" value="1"/>
</dbReference>
<feature type="domain" description="PKS/mFAS DH" evidence="6">
    <location>
        <begin position="1"/>
        <end position="271"/>
    </location>
</feature>
<dbReference type="InterPro" id="IPR050091">
    <property type="entry name" value="PKS_NRPS_Biosynth_Enz"/>
</dbReference>
<dbReference type="SMART" id="SM00823">
    <property type="entry name" value="PKS_PP"/>
    <property type="match status" value="1"/>
</dbReference>
<dbReference type="Gene3D" id="3.30.559.10">
    <property type="entry name" value="Chloramphenicol acetyltransferase-like domain"/>
    <property type="match status" value="1"/>
</dbReference>
<dbReference type="InterPro" id="IPR020806">
    <property type="entry name" value="PKS_PP-bd"/>
</dbReference>
<feature type="domain" description="Carrier" evidence="5">
    <location>
        <begin position="745"/>
        <end position="823"/>
    </location>
</feature>
<dbReference type="CDD" id="cd08955">
    <property type="entry name" value="KR_2_FAS_SDR_x"/>
    <property type="match status" value="1"/>
</dbReference>
<dbReference type="Pfam" id="PF08659">
    <property type="entry name" value="KR"/>
    <property type="match status" value="1"/>
</dbReference>
<keyword evidence="3" id="KW-0597">Phosphoprotein</keyword>
<evidence type="ECO:0000256" key="4">
    <source>
        <dbReference type="PROSITE-ProRule" id="PRU01363"/>
    </source>
</evidence>
<accession>A0A5Y1YG61</accession>
<dbReference type="SUPFAM" id="SSF47336">
    <property type="entry name" value="ACP-like"/>
    <property type="match status" value="1"/>
</dbReference>
<feature type="region of interest" description="C-terminal hotdog fold" evidence="4">
    <location>
        <begin position="130"/>
        <end position="271"/>
    </location>
</feature>
<dbReference type="PANTHER" id="PTHR43775:SF37">
    <property type="entry name" value="SI:DKEY-61P9.11"/>
    <property type="match status" value="1"/>
</dbReference>
<dbReference type="PROSITE" id="PS52019">
    <property type="entry name" value="PKS_MFAS_DH"/>
    <property type="match status" value="1"/>
</dbReference>
<dbReference type="Pfam" id="PF00550">
    <property type="entry name" value="PP-binding"/>
    <property type="match status" value="1"/>
</dbReference>
<evidence type="ECO:0000259" key="5">
    <source>
        <dbReference type="PROSITE" id="PS50075"/>
    </source>
</evidence>
<dbReference type="PANTHER" id="PTHR43775">
    <property type="entry name" value="FATTY ACID SYNTHASE"/>
    <property type="match status" value="1"/>
</dbReference>
<dbReference type="InterPro" id="IPR049552">
    <property type="entry name" value="PKS_DH_N"/>
</dbReference>
<keyword evidence="2" id="KW-0596">Phosphopantetheine</keyword>
<dbReference type="InterPro" id="IPR020807">
    <property type="entry name" value="PKS_DH"/>
</dbReference>
<comment type="caution">
    <text evidence="7">The sequence shown here is derived from an EMBL/GenBank/DDBJ whole genome shotgun (WGS) entry which is preliminary data.</text>
</comment>
<dbReference type="Gene3D" id="3.40.50.720">
    <property type="entry name" value="NAD(P)-binding Rossmann-like Domain"/>
    <property type="match status" value="1"/>
</dbReference>
<evidence type="ECO:0000256" key="3">
    <source>
        <dbReference type="ARBA" id="ARBA00022553"/>
    </source>
</evidence>
<dbReference type="InterPro" id="IPR036736">
    <property type="entry name" value="ACP-like_sf"/>
</dbReference>
<dbReference type="SUPFAM" id="SSF51735">
    <property type="entry name" value="NAD(P)-binding Rossmann-fold domains"/>
    <property type="match status" value="2"/>
</dbReference>
<feature type="non-terminal residue" evidence="7">
    <location>
        <position position="898"/>
    </location>
</feature>
<dbReference type="GO" id="GO:0006633">
    <property type="term" value="P:fatty acid biosynthetic process"/>
    <property type="evidence" value="ECO:0007669"/>
    <property type="project" value="TreeGrafter"/>
</dbReference>
<feature type="region of interest" description="N-terminal hotdog fold" evidence="4">
    <location>
        <begin position="1"/>
        <end position="116"/>
    </location>
</feature>
<dbReference type="EMBL" id="AAIBIC010000104">
    <property type="protein sequence ID" value="ECC3917682.1"/>
    <property type="molecule type" value="Genomic_DNA"/>
</dbReference>
<evidence type="ECO:0000313" key="7">
    <source>
        <dbReference type="EMBL" id="ECC3917682.1"/>
    </source>
</evidence>
<dbReference type="Pfam" id="PF14765">
    <property type="entry name" value="PS-DH"/>
    <property type="match status" value="1"/>
</dbReference>
<evidence type="ECO:0000256" key="2">
    <source>
        <dbReference type="ARBA" id="ARBA00022450"/>
    </source>
</evidence>
<dbReference type="InterPro" id="IPR023213">
    <property type="entry name" value="CAT-like_dom_sf"/>
</dbReference>
<organism evidence="7">
    <name type="scientific">Salmonella diarizonae</name>
    <dbReference type="NCBI Taxonomy" id="59204"/>
    <lineage>
        <taxon>Bacteria</taxon>
        <taxon>Pseudomonadati</taxon>
        <taxon>Pseudomonadota</taxon>
        <taxon>Gammaproteobacteria</taxon>
        <taxon>Enterobacterales</taxon>
        <taxon>Enterobacteriaceae</taxon>
        <taxon>Salmonella</taxon>
    </lineage>
</organism>
<dbReference type="InterPro" id="IPR009081">
    <property type="entry name" value="PP-bd_ACP"/>
</dbReference>
<dbReference type="Proteomes" id="UP000839735">
    <property type="component" value="Unassembled WGS sequence"/>
</dbReference>
<proteinExistence type="inferred from homology"/>
<dbReference type="InterPro" id="IPR042104">
    <property type="entry name" value="PKS_dehydratase_sf"/>
</dbReference>
<reference evidence="7" key="1">
    <citation type="submission" date="2018-08" db="EMBL/GenBank/DDBJ databases">
        <authorList>
            <person name="Ashton P.M."/>
            <person name="Dallman T."/>
            <person name="Nair S."/>
            <person name="De Pinna E."/>
            <person name="Peters T."/>
            <person name="Grant K."/>
        </authorList>
    </citation>
    <scope>NUCLEOTIDE SEQUENCE [LARGE SCALE GENOMIC DNA]</scope>
    <source>
        <strain evidence="7">294779</strain>
    </source>
</reference>
<evidence type="ECO:0000259" key="6">
    <source>
        <dbReference type="PROSITE" id="PS52019"/>
    </source>
</evidence>
<dbReference type="Gene3D" id="1.10.1200.10">
    <property type="entry name" value="ACP-like"/>
    <property type="match status" value="1"/>
</dbReference>
<gene>
    <name evidence="7" type="ORF">CTQ69_27960</name>
</gene>
<dbReference type="GO" id="GO:0004312">
    <property type="term" value="F:fatty acid synthase activity"/>
    <property type="evidence" value="ECO:0007669"/>
    <property type="project" value="TreeGrafter"/>
</dbReference>